<keyword evidence="2" id="KW-1003">Cell membrane</keyword>
<dbReference type="Pfam" id="PF03023">
    <property type="entry name" value="MurJ"/>
    <property type="match status" value="1"/>
</dbReference>
<dbReference type="InterPro" id="IPR002797">
    <property type="entry name" value="Polysacc_synth"/>
</dbReference>
<evidence type="ECO:0000256" key="6">
    <source>
        <dbReference type="ARBA" id="ARBA00022989"/>
    </source>
</evidence>
<reference evidence="9 10" key="1">
    <citation type="journal article" date="2019" name="Int. J. Syst. Evol. Microbiol.">
        <title>The Global Catalogue of Microorganisms (GCM) 10K type strain sequencing project: providing services to taxonomists for standard genome sequencing and annotation.</title>
        <authorList>
            <consortium name="The Broad Institute Genomics Platform"/>
            <consortium name="The Broad Institute Genome Sequencing Center for Infectious Disease"/>
            <person name="Wu L."/>
            <person name="Ma J."/>
        </authorList>
    </citation>
    <scope>NUCLEOTIDE SEQUENCE [LARGE SCALE GENOMIC DNA]</scope>
    <source>
        <strain evidence="9 10">IBRC-M 10256</strain>
    </source>
</reference>
<dbReference type="EMBL" id="JBHSAQ010000006">
    <property type="protein sequence ID" value="MFC3958597.1"/>
    <property type="molecule type" value="Genomic_DNA"/>
</dbReference>
<feature type="transmembrane region" description="Helical" evidence="8">
    <location>
        <begin position="9"/>
        <end position="30"/>
    </location>
</feature>
<keyword evidence="10" id="KW-1185">Reference proteome</keyword>
<dbReference type="GO" id="GO:0005886">
    <property type="term" value="C:plasma membrane"/>
    <property type="evidence" value="ECO:0007669"/>
    <property type="project" value="UniProtKB-SubCell"/>
</dbReference>
<feature type="transmembrane region" description="Helical" evidence="8">
    <location>
        <begin position="303"/>
        <end position="325"/>
    </location>
</feature>
<dbReference type="InterPro" id="IPR004268">
    <property type="entry name" value="MurJ"/>
</dbReference>
<evidence type="ECO:0000256" key="1">
    <source>
        <dbReference type="ARBA" id="ARBA00004651"/>
    </source>
</evidence>
<dbReference type="GeneID" id="73903647"/>
<feature type="transmembrane region" description="Helical" evidence="8">
    <location>
        <begin position="85"/>
        <end position="113"/>
    </location>
</feature>
<dbReference type="PANTHER" id="PTHR30250:SF11">
    <property type="entry name" value="O-ANTIGEN TRANSPORTER-RELATED"/>
    <property type="match status" value="1"/>
</dbReference>
<feature type="transmembrane region" description="Helical" evidence="8">
    <location>
        <begin position="119"/>
        <end position="141"/>
    </location>
</feature>
<feature type="transmembrane region" description="Helical" evidence="8">
    <location>
        <begin position="331"/>
        <end position="351"/>
    </location>
</feature>
<dbReference type="Pfam" id="PF01943">
    <property type="entry name" value="Polysacc_synt"/>
    <property type="match status" value="1"/>
</dbReference>
<keyword evidence="4" id="KW-0133">Cell shape</keyword>
<feature type="transmembrane region" description="Helical" evidence="8">
    <location>
        <begin position="161"/>
        <end position="182"/>
    </location>
</feature>
<keyword evidence="7 8" id="KW-0472">Membrane</keyword>
<keyword evidence="3 8" id="KW-0812">Transmembrane</keyword>
<evidence type="ECO:0000256" key="4">
    <source>
        <dbReference type="ARBA" id="ARBA00022960"/>
    </source>
</evidence>
<comment type="caution">
    <text evidence="9">The sequence shown here is derived from an EMBL/GenBank/DDBJ whole genome shotgun (WGS) entry which is preliminary data.</text>
</comment>
<evidence type="ECO:0000313" key="10">
    <source>
        <dbReference type="Proteomes" id="UP001595846"/>
    </source>
</evidence>
<organism evidence="9 10">
    <name type="scientific">Halovivax cerinus</name>
    <dbReference type="NCBI Taxonomy" id="1487865"/>
    <lineage>
        <taxon>Archaea</taxon>
        <taxon>Methanobacteriati</taxon>
        <taxon>Methanobacteriota</taxon>
        <taxon>Stenosarchaea group</taxon>
        <taxon>Halobacteria</taxon>
        <taxon>Halobacteriales</taxon>
        <taxon>Natrialbaceae</taxon>
        <taxon>Halovivax</taxon>
    </lineage>
</organism>
<feature type="transmembrane region" description="Helical" evidence="8">
    <location>
        <begin position="265"/>
        <end position="282"/>
    </location>
</feature>
<sequence length="497" mass="52374">MKSRLLRGFVAVLGGNVTTKLVGVAFVPVLVRFVGSDGYGDYAFVTSSMWLLLIVANAGIFTSLRKYIPEARDYPDWADRVFGFYVRWAVVLVGAAVALVLAGVATGAVGGLFGDRFGTYFLVMCGMLVTTQFHSVTRAALMAFGREPASEGLHALQKALFAGFAVLALAVGFGVTAVLVAFTVASGIVAVAGAVALRHNVALRAVLERPPPDFPRRELFAYNGLTILLIGGTFSLYHVDVVLLQTFYGSHETGLYRASLQISEFLWFVPIVVGTVFIHSLSELWSRDRTDLVEEIAARSTRYTIVVTLLFALGVAALAEPFVALYFGEDFLPAVGPLLVLLPGAFGFAIARQLFSVGQAKGALRVLIAATGSAAALNLVLNLLLIPPYGMWGAAVATSTSYGSMAVFHVRAARSIGFDPLADIRAGPTLATALLAAPAILGAGYALDGLVALVVVPPTGFVLYAALALKTGAVDAAEVTDLVGPLPEPVARALAWF</sequence>
<dbReference type="GO" id="GO:0008360">
    <property type="term" value="P:regulation of cell shape"/>
    <property type="evidence" value="ECO:0007669"/>
    <property type="project" value="UniProtKB-KW"/>
</dbReference>
<keyword evidence="6 8" id="KW-1133">Transmembrane helix</keyword>
<feature type="transmembrane region" description="Helical" evidence="8">
    <location>
        <begin position="42"/>
        <end position="64"/>
    </location>
</feature>
<evidence type="ECO:0000256" key="8">
    <source>
        <dbReference type="SAM" id="Phobius"/>
    </source>
</evidence>
<proteinExistence type="predicted"/>
<evidence type="ECO:0000256" key="3">
    <source>
        <dbReference type="ARBA" id="ARBA00022692"/>
    </source>
</evidence>
<evidence type="ECO:0000256" key="2">
    <source>
        <dbReference type="ARBA" id="ARBA00022475"/>
    </source>
</evidence>
<evidence type="ECO:0000313" key="9">
    <source>
        <dbReference type="EMBL" id="MFC3958597.1"/>
    </source>
</evidence>
<accession>A0ABD5NNG5</accession>
<feature type="transmembrane region" description="Helical" evidence="8">
    <location>
        <begin position="391"/>
        <end position="412"/>
    </location>
</feature>
<dbReference type="AlphaFoldDB" id="A0ABD5NNG5"/>
<dbReference type="PANTHER" id="PTHR30250">
    <property type="entry name" value="PST FAMILY PREDICTED COLANIC ACID TRANSPORTER"/>
    <property type="match status" value="1"/>
</dbReference>
<evidence type="ECO:0000256" key="5">
    <source>
        <dbReference type="ARBA" id="ARBA00022984"/>
    </source>
</evidence>
<name>A0ABD5NNG5_9EURY</name>
<dbReference type="Proteomes" id="UP001595846">
    <property type="component" value="Unassembled WGS sequence"/>
</dbReference>
<feature type="transmembrane region" description="Helical" evidence="8">
    <location>
        <begin position="363"/>
        <end position="385"/>
    </location>
</feature>
<dbReference type="RefSeq" id="WP_256530938.1">
    <property type="nucleotide sequence ID" value="NZ_CP101824.1"/>
</dbReference>
<gene>
    <name evidence="9" type="ORF">ACFOUR_09485</name>
</gene>
<protein>
    <submittedName>
        <fullName evidence="9">Polysaccharide biosynthesis C-terminal domain-containing protein</fullName>
    </submittedName>
</protein>
<dbReference type="InterPro" id="IPR050833">
    <property type="entry name" value="Poly_Biosynth_Transport"/>
</dbReference>
<comment type="subcellular location">
    <subcellularLocation>
        <location evidence="1">Cell membrane</location>
        <topology evidence="1">Multi-pass membrane protein</topology>
    </subcellularLocation>
</comment>
<feature type="transmembrane region" description="Helical" evidence="8">
    <location>
        <begin position="188"/>
        <end position="207"/>
    </location>
</feature>
<feature type="transmembrane region" description="Helical" evidence="8">
    <location>
        <begin position="219"/>
        <end position="239"/>
    </location>
</feature>
<evidence type="ECO:0000256" key="7">
    <source>
        <dbReference type="ARBA" id="ARBA00023136"/>
    </source>
</evidence>
<keyword evidence="5" id="KW-0573">Peptidoglycan synthesis</keyword>